<dbReference type="GO" id="GO:0032259">
    <property type="term" value="P:methylation"/>
    <property type="evidence" value="ECO:0007669"/>
    <property type="project" value="UniProtKB-KW"/>
</dbReference>
<comment type="caution">
    <text evidence="1">The sequence shown here is derived from an EMBL/GenBank/DDBJ whole genome shotgun (WGS) entry which is preliminary data.</text>
</comment>
<dbReference type="Proteomes" id="UP001199816">
    <property type="component" value="Unassembled WGS sequence"/>
</dbReference>
<dbReference type="Gene3D" id="3.40.50.150">
    <property type="entry name" value="Vaccinia Virus protein VP39"/>
    <property type="match status" value="1"/>
</dbReference>
<dbReference type="Pfam" id="PF13489">
    <property type="entry name" value="Methyltransf_23"/>
    <property type="match status" value="1"/>
</dbReference>
<reference evidence="1 2" key="1">
    <citation type="submission" date="2021-11" db="EMBL/GenBank/DDBJ databases">
        <title>Genomic of Niabella pedocola.</title>
        <authorList>
            <person name="Wu T."/>
        </authorList>
    </citation>
    <scope>NUCLEOTIDE SEQUENCE [LARGE SCALE GENOMIC DNA]</scope>
    <source>
        <strain evidence="1 2">JCM 31011</strain>
    </source>
</reference>
<organism evidence="1 2">
    <name type="scientific">Niabella pedocola</name>
    <dbReference type="NCBI Taxonomy" id="1752077"/>
    <lineage>
        <taxon>Bacteria</taxon>
        <taxon>Pseudomonadati</taxon>
        <taxon>Bacteroidota</taxon>
        <taxon>Chitinophagia</taxon>
        <taxon>Chitinophagales</taxon>
        <taxon>Chitinophagaceae</taxon>
        <taxon>Niabella</taxon>
    </lineage>
</organism>
<protein>
    <submittedName>
        <fullName evidence="1">Class I SAM-dependent methyltransferase</fullName>
    </submittedName>
</protein>
<dbReference type="GO" id="GO:0008168">
    <property type="term" value="F:methyltransferase activity"/>
    <property type="evidence" value="ECO:0007669"/>
    <property type="project" value="UniProtKB-KW"/>
</dbReference>
<evidence type="ECO:0000313" key="2">
    <source>
        <dbReference type="Proteomes" id="UP001199816"/>
    </source>
</evidence>
<dbReference type="InterPro" id="IPR029063">
    <property type="entry name" value="SAM-dependent_MTases_sf"/>
</dbReference>
<gene>
    <name evidence="1" type="ORF">LQ567_13060</name>
</gene>
<dbReference type="RefSeq" id="WP_231004960.1">
    <property type="nucleotide sequence ID" value="NZ_JAJNEC010000005.1"/>
</dbReference>
<name>A0ABS8PRK5_9BACT</name>
<sequence>MDIGEARGLIKDIPLPEDRPLQWADLGCGTGTFTYALFRLLPPGSILYAFDKHIQLFHEPGIRFTQLDFETQALPVPPLSGILMANSLHYIKDQEALITKLRQQLEPEGTLVLVEYDIRAANSWVPFPVPLLKAKQLAALCGFRNFHRMGTRPSIYHGGDMYAAAFTR</sequence>
<proteinExistence type="predicted"/>
<evidence type="ECO:0000313" key="1">
    <source>
        <dbReference type="EMBL" id="MCD2423699.1"/>
    </source>
</evidence>
<dbReference type="SUPFAM" id="SSF53335">
    <property type="entry name" value="S-adenosyl-L-methionine-dependent methyltransferases"/>
    <property type="match status" value="1"/>
</dbReference>
<dbReference type="CDD" id="cd02440">
    <property type="entry name" value="AdoMet_MTases"/>
    <property type="match status" value="1"/>
</dbReference>
<accession>A0ABS8PRK5</accession>
<dbReference type="EMBL" id="JAJNEC010000005">
    <property type="protein sequence ID" value="MCD2423699.1"/>
    <property type="molecule type" value="Genomic_DNA"/>
</dbReference>
<keyword evidence="2" id="KW-1185">Reference proteome</keyword>
<keyword evidence="1" id="KW-0808">Transferase</keyword>
<keyword evidence="1" id="KW-0489">Methyltransferase</keyword>